<feature type="signal peptide" evidence="1">
    <location>
        <begin position="1"/>
        <end position="17"/>
    </location>
</feature>
<keyword evidence="1" id="KW-0732">Signal</keyword>
<accession>A0A0K2TVK0</accession>
<dbReference type="EMBL" id="HACA01012040">
    <property type="protein sequence ID" value="CDW29401.1"/>
    <property type="molecule type" value="Transcribed_RNA"/>
</dbReference>
<dbReference type="AlphaFoldDB" id="A0A0K2TVK0"/>
<feature type="chain" id="PRO_5005488195" evidence="1">
    <location>
        <begin position="18"/>
        <end position="51"/>
    </location>
</feature>
<proteinExistence type="predicted"/>
<sequence length="51" mass="5632">MFHQVMLMSAFRDILLGLESLGGSTPQKKTHGLVLLSLSLPYFHALSMEQG</sequence>
<reference evidence="2" key="1">
    <citation type="submission" date="2014-05" db="EMBL/GenBank/DDBJ databases">
        <authorList>
            <person name="Chronopoulou M."/>
        </authorList>
    </citation>
    <scope>NUCLEOTIDE SEQUENCE</scope>
    <source>
        <tissue evidence="2">Whole organism</tissue>
    </source>
</reference>
<evidence type="ECO:0000256" key="1">
    <source>
        <dbReference type="SAM" id="SignalP"/>
    </source>
</evidence>
<evidence type="ECO:0000313" key="2">
    <source>
        <dbReference type="EMBL" id="CDW29401.1"/>
    </source>
</evidence>
<name>A0A0K2TVK0_LEPSM</name>
<organism evidence="2">
    <name type="scientific">Lepeophtheirus salmonis</name>
    <name type="common">Salmon louse</name>
    <name type="synonym">Caligus salmonis</name>
    <dbReference type="NCBI Taxonomy" id="72036"/>
    <lineage>
        <taxon>Eukaryota</taxon>
        <taxon>Metazoa</taxon>
        <taxon>Ecdysozoa</taxon>
        <taxon>Arthropoda</taxon>
        <taxon>Crustacea</taxon>
        <taxon>Multicrustacea</taxon>
        <taxon>Hexanauplia</taxon>
        <taxon>Copepoda</taxon>
        <taxon>Siphonostomatoida</taxon>
        <taxon>Caligidae</taxon>
        <taxon>Lepeophtheirus</taxon>
    </lineage>
</organism>
<protein>
    <submittedName>
        <fullName evidence="2">Uncharacterized protein</fullName>
    </submittedName>
</protein>